<evidence type="ECO:0000313" key="2">
    <source>
        <dbReference type="Proteomes" id="UP000744980"/>
    </source>
</evidence>
<keyword evidence="2" id="KW-1185">Reference proteome</keyword>
<gene>
    <name evidence="1" type="ORF">GFB56_30880</name>
</gene>
<dbReference type="SUPFAM" id="SSF54001">
    <property type="entry name" value="Cysteine proteinases"/>
    <property type="match status" value="1"/>
</dbReference>
<sequence length="262" mass="27997">MLSLASPLAAVATEAIGTWSKQASEGLKRQRVQKVAVTAGTNLGGQTPAQSTPSAVFHSVAFRVSSIPVARKWKTVFPAVAAADFDHCANESGCAARGILGRAIENANGLAFRQKISGINRTVNRLVRYQPDAENYGSKDYWATPDEILARGKGDCEDYAILKMAALKAAGLPPEAMSVVVLRDVRRNLYHAVLAITTSQGHFILDNLSDEVKPDRALPNYQPLFSVSADRSWIHGVRSTGDKVASAAPLSDVMPGEGVALR</sequence>
<dbReference type="EMBL" id="WXFA01000038">
    <property type="protein sequence ID" value="MBM3095136.1"/>
    <property type="molecule type" value="Genomic_DNA"/>
</dbReference>
<proteinExistence type="predicted"/>
<dbReference type="InterPro" id="IPR038765">
    <property type="entry name" value="Papain-like_cys_pep_sf"/>
</dbReference>
<protein>
    <submittedName>
        <fullName evidence="1">Transglutaminase</fullName>
    </submittedName>
</protein>
<dbReference type="PANTHER" id="PTHR39327:SF1">
    <property type="entry name" value="BLR5470 PROTEIN"/>
    <property type="match status" value="1"/>
</dbReference>
<dbReference type="Proteomes" id="UP000744980">
    <property type="component" value="Unassembled WGS sequence"/>
</dbReference>
<name>A0AAW4FUP7_9HYPH</name>
<evidence type="ECO:0000313" key="1">
    <source>
        <dbReference type="EMBL" id="MBM3095136.1"/>
    </source>
</evidence>
<accession>A0AAW4FUP7</accession>
<dbReference type="PANTHER" id="PTHR39327">
    <property type="match status" value="1"/>
</dbReference>
<comment type="caution">
    <text evidence="1">The sequence shown here is derived from an EMBL/GenBank/DDBJ whole genome shotgun (WGS) entry which is preliminary data.</text>
</comment>
<dbReference type="Gene3D" id="3.10.620.30">
    <property type="match status" value="1"/>
</dbReference>
<organism evidence="1 2">
    <name type="scientific">Ensifer canadensis</name>
    <dbReference type="NCBI Taxonomy" id="555315"/>
    <lineage>
        <taxon>Bacteria</taxon>
        <taxon>Pseudomonadati</taxon>
        <taxon>Pseudomonadota</taxon>
        <taxon>Alphaproteobacteria</taxon>
        <taxon>Hyphomicrobiales</taxon>
        <taxon>Rhizobiaceae</taxon>
        <taxon>Sinorhizobium/Ensifer group</taxon>
        <taxon>Ensifer</taxon>
    </lineage>
</organism>
<dbReference type="InterPro" id="IPR010319">
    <property type="entry name" value="Transglutaminase-like_Cys_pept"/>
</dbReference>
<dbReference type="Pfam" id="PF06035">
    <property type="entry name" value="Peptidase_C93"/>
    <property type="match status" value="1"/>
</dbReference>
<dbReference type="AlphaFoldDB" id="A0AAW4FUP7"/>
<reference evidence="1 2" key="1">
    <citation type="submission" date="2020-01" db="EMBL/GenBank/DDBJ databases">
        <title>Draft genome assembly of Ensifer adhaerens T173.</title>
        <authorList>
            <person name="Craig J.E."/>
            <person name="Stinchcombe J.R."/>
        </authorList>
    </citation>
    <scope>NUCLEOTIDE SEQUENCE [LARGE SCALE GENOMIC DNA]</scope>
    <source>
        <strain evidence="1 2">T173</strain>
    </source>
</reference>